<proteinExistence type="predicted"/>
<dbReference type="AlphaFoldDB" id="A0AAN7ZK39"/>
<dbReference type="EMBL" id="JAVRBK010000006">
    <property type="protein sequence ID" value="KAK5642143.1"/>
    <property type="molecule type" value="Genomic_DNA"/>
</dbReference>
<reference evidence="2 3" key="1">
    <citation type="journal article" date="2024" name="Insects">
        <title>An Improved Chromosome-Level Genome Assembly of the Firefly Pyrocoelia pectoralis.</title>
        <authorList>
            <person name="Fu X."/>
            <person name="Meyer-Rochow V.B."/>
            <person name="Ballantyne L."/>
            <person name="Zhu X."/>
        </authorList>
    </citation>
    <scope>NUCLEOTIDE SEQUENCE [LARGE SCALE GENOMIC DNA]</scope>
    <source>
        <strain evidence="2">XCY_ONT2</strain>
    </source>
</reference>
<evidence type="ECO:0000313" key="2">
    <source>
        <dbReference type="EMBL" id="KAK5642143.1"/>
    </source>
</evidence>
<sequence length="246" mass="28389">MAKLDDFFGKKKETAPILDLSKSTPNTKEEFRRLYDKVPDYKIKAEKVRVEDIKIKDKDFKFKTGKKDYKVLKEAYLFQNPIPPEMRILKLNDLVTITIDWKMLTTVRPKSKVDEDFFSRLVELGKMELKTAASDKRAFAVDPQIRKTKNKAGVVEMRVVSCKECGEDFCNGKACTKFSYDYFTRIPEVPVVLPTKQVNIDFMKDKKKKPKKTKHKSRSKSKGKGKSRGKTKSKSKSPKKNTGEKS</sequence>
<dbReference type="Proteomes" id="UP001329430">
    <property type="component" value="Chromosome 6"/>
</dbReference>
<gene>
    <name evidence="2" type="ORF">RI129_008310</name>
</gene>
<evidence type="ECO:0000313" key="3">
    <source>
        <dbReference type="Proteomes" id="UP001329430"/>
    </source>
</evidence>
<feature type="compositionally biased region" description="Basic residues" evidence="1">
    <location>
        <begin position="205"/>
        <end position="239"/>
    </location>
</feature>
<evidence type="ECO:0000256" key="1">
    <source>
        <dbReference type="SAM" id="MobiDB-lite"/>
    </source>
</evidence>
<name>A0AAN7ZK39_9COLE</name>
<keyword evidence="3" id="KW-1185">Reference proteome</keyword>
<comment type="caution">
    <text evidence="2">The sequence shown here is derived from an EMBL/GenBank/DDBJ whole genome shotgun (WGS) entry which is preliminary data.</text>
</comment>
<protein>
    <submittedName>
        <fullName evidence="2">Uncharacterized protein</fullName>
    </submittedName>
</protein>
<feature type="region of interest" description="Disordered" evidence="1">
    <location>
        <begin position="202"/>
        <end position="246"/>
    </location>
</feature>
<accession>A0AAN7ZK39</accession>
<organism evidence="2 3">
    <name type="scientific">Pyrocoelia pectoralis</name>
    <dbReference type="NCBI Taxonomy" id="417401"/>
    <lineage>
        <taxon>Eukaryota</taxon>
        <taxon>Metazoa</taxon>
        <taxon>Ecdysozoa</taxon>
        <taxon>Arthropoda</taxon>
        <taxon>Hexapoda</taxon>
        <taxon>Insecta</taxon>
        <taxon>Pterygota</taxon>
        <taxon>Neoptera</taxon>
        <taxon>Endopterygota</taxon>
        <taxon>Coleoptera</taxon>
        <taxon>Polyphaga</taxon>
        <taxon>Elateriformia</taxon>
        <taxon>Elateroidea</taxon>
        <taxon>Lampyridae</taxon>
        <taxon>Lampyrinae</taxon>
        <taxon>Pyrocoelia</taxon>
    </lineage>
</organism>